<feature type="binding site" evidence="8 10">
    <location>
        <position position="122"/>
    </location>
    <ligand>
        <name>substrate</name>
    </ligand>
</feature>
<feature type="site" description="Important for activity" evidence="8 12">
    <location>
        <position position="101"/>
    </location>
</feature>
<evidence type="ECO:0000256" key="6">
    <source>
        <dbReference type="ARBA" id="ARBA00023244"/>
    </source>
</evidence>
<accession>A0A518DTZ9</accession>
<dbReference type="PANTHER" id="PTHR43013">
    <property type="entry name" value="GLUTAMYL-TRNA REDUCTASE"/>
    <property type="match status" value="1"/>
</dbReference>
<dbReference type="InterPro" id="IPR000343">
    <property type="entry name" value="4pyrrol_synth_GluRdtase"/>
</dbReference>
<dbReference type="GO" id="GO:0050661">
    <property type="term" value="F:NADP binding"/>
    <property type="evidence" value="ECO:0007669"/>
    <property type="project" value="InterPro"/>
</dbReference>
<evidence type="ECO:0000256" key="13">
    <source>
        <dbReference type="RuleBase" id="RU000584"/>
    </source>
</evidence>
<feature type="binding site" evidence="8 10">
    <location>
        <begin position="116"/>
        <end position="118"/>
    </location>
    <ligand>
        <name>substrate</name>
    </ligand>
</feature>
<sequence>MKLQVIGCSHHNSRVEVRERISFSPAQIRDALAQLRVRFPKSEAVLLSTCNRVELYTAAEDPLGCPSHQDIVDFIAEYHGVTAMEIFDDLFERTGEDAVRHLFTVAASLDSMVIGEAQILSQVKQAYDTATGDDATGPLTHSAFQAAIRVAKRVNTETALSRKRVSIPSVAVADYAKGVFERFDDKKVLVYGAGEMGEETLTYLVAEGARDITIVNRSLERAELLAAKFGGKSAPWEQRLPLLIEADLVISTTGATEPIITLADYHSIEAKRFQRTLLMLDLAVPRDLEPAIGDCVGVYLYSIDDLAAVCNKNRKSREKEWPKAERIIESETARFMADLNHRITAPTIRRLKTQAEEIKNQELARLLNKLAASDPKVHEEVKRAFDRLVNKLLHPPLEALRDEAQQGAPHGLIDAMKRLFGLADDRR</sequence>
<evidence type="ECO:0000259" key="16">
    <source>
        <dbReference type="Pfam" id="PF05201"/>
    </source>
</evidence>
<keyword evidence="18" id="KW-1185">Reference proteome</keyword>
<comment type="similarity">
    <text evidence="2 8 13">Belongs to the glutamyl-tRNA reductase family.</text>
</comment>
<dbReference type="InterPro" id="IPR006151">
    <property type="entry name" value="Shikm_DH/Glu-tRNA_Rdtase"/>
</dbReference>
<dbReference type="AlphaFoldDB" id="A0A518DTZ9"/>
<dbReference type="SUPFAM" id="SSF69075">
    <property type="entry name" value="Glutamyl tRNA-reductase dimerization domain"/>
    <property type="match status" value="1"/>
</dbReference>
<evidence type="ECO:0000256" key="5">
    <source>
        <dbReference type="ARBA" id="ARBA00023002"/>
    </source>
</evidence>
<dbReference type="Gene3D" id="3.40.50.720">
    <property type="entry name" value="NAD(P)-binding Rossmann-like Domain"/>
    <property type="match status" value="1"/>
</dbReference>
<dbReference type="InterPro" id="IPR036453">
    <property type="entry name" value="GluRdtase_dimer_dom_sf"/>
</dbReference>
<dbReference type="NCBIfam" id="TIGR01035">
    <property type="entry name" value="hemA"/>
    <property type="match status" value="1"/>
</dbReference>
<evidence type="ECO:0000259" key="14">
    <source>
        <dbReference type="Pfam" id="PF00745"/>
    </source>
</evidence>
<dbReference type="RefSeq" id="WP_145054067.1">
    <property type="nucleotide sequence ID" value="NZ_CP036433.1"/>
</dbReference>
<dbReference type="HAMAP" id="MF_00087">
    <property type="entry name" value="Glu_tRNA_reductase"/>
    <property type="match status" value="1"/>
</dbReference>
<dbReference type="PROSITE" id="PS00747">
    <property type="entry name" value="GLUTR"/>
    <property type="match status" value="1"/>
</dbReference>
<feature type="domain" description="Glutamyl-tRNA reductase N-terminal" evidence="16">
    <location>
        <begin position="6"/>
        <end position="158"/>
    </location>
</feature>
<dbReference type="Proteomes" id="UP000317648">
    <property type="component" value="Chromosome"/>
</dbReference>
<dbReference type="SUPFAM" id="SSF51735">
    <property type="entry name" value="NAD(P)-binding Rossmann-fold domains"/>
    <property type="match status" value="1"/>
</dbReference>
<dbReference type="CDD" id="cd05213">
    <property type="entry name" value="NAD_bind_Glutamyl_tRNA_reduct"/>
    <property type="match status" value="1"/>
</dbReference>
<evidence type="ECO:0000256" key="8">
    <source>
        <dbReference type="HAMAP-Rule" id="MF_00087"/>
    </source>
</evidence>
<reference evidence="17 18" key="1">
    <citation type="submission" date="2019-02" db="EMBL/GenBank/DDBJ databases">
        <title>Deep-cultivation of Planctomycetes and their phenomic and genomic characterization uncovers novel biology.</title>
        <authorList>
            <person name="Wiegand S."/>
            <person name="Jogler M."/>
            <person name="Boedeker C."/>
            <person name="Pinto D."/>
            <person name="Vollmers J."/>
            <person name="Rivas-Marin E."/>
            <person name="Kohn T."/>
            <person name="Peeters S.H."/>
            <person name="Heuer A."/>
            <person name="Rast P."/>
            <person name="Oberbeckmann S."/>
            <person name="Bunk B."/>
            <person name="Jeske O."/>
            <person name="Meyerdierks A."/>
            <person name="Storesund J.E."/>
            <person name="Kallscheuer N."/>
            <person name="Luecker S."/>
            <person name="Lage O.M."/>
            <person name="Pohl T."/>
            <person name="Merkel B.J."/>
            <person name="Hornburger P."/>
            <person name="Mueller R.-W."/>
            <person name="Bruemmer F."/>
            <person name="Labrenz M."/>
            <person name="Spormann A.M."/>
            <person name="Op den Camp H."/>
            <person name="Overmann J."/>
            <person name="Amann R."/>
            <person name="Jetten M.S.M."/>
            <person name="Mascher T."/>
            <person name="Medema M.H."/>
            <person name="Devos D.P."/>
            <person name="Kaster A.-K."/>
            <person name="Ovreas L."/>
            <person name="Rohde M."/>
            <person name="Galperin M.Y."/>
            <person name="Jogler C."/>
        </authorList>
    </citation>
    <scope>NUCLEOTIDE SEQUENCE [LARGE SCALE GENOMIC DNA]</scope>
    <source>
        <strain evidence="17 18">Pla85_3_4</strain>
    </source>
</reference>
<dbReference type="SUPFAM" id="SSF69742">
    <property type="entry name" value="Glutamyl tRNA-reductase catalytic, N-terminal domain"/>
    <property type="match status" value="1"/>
</dbReference>
<protein>
    <recommendedName>
        <fullName evidence="3 8">Glutamyl-tRNA reductase</fullName>
        <shortName evidence="8">GluTR</shortName>
        <ecNumber evidence="3 8">1.2.1.70</ecNumber>
    </recommendedName>
</protein>
<dbReference type="PIRSF" id="PIRSF000445">
    <property type="entry name" value="4pyrrol_synth_GluRdtase"/>
    <property type="match status" value="1"/>
</dbReference>
<comment type="function">
    <text evidence="8">Catalyzes the NADPH-dependent reduction of glutamyl-tRNA(Glu) to glutamate 1-semialdehyde (GSA).</text>
</comment>
<dbReference type="InterPro" id="IPR036343">
    <property type="entry name" value="GluRdtase_N_sf"/>
</dbReference>
<keyword evidence="5 8" id="KW-0560">Oxidoreductase</keyword>
<keyword evidence="6 8" id="KW-0627">Porphyrin biosynthesis</keyword>
<comment type="catalytic activity">
    <reaction evidence="7 8 13">
        <text>(S)-4-amino-5-oxopentanoate + tRNA(Glu) + NADP(+) = L-glutamyl-tRNA(Glu) + NADPH + H(+)</text>
        <dbReference type="Rhea" id="RHEA:12344"/>
        <dbReference type="Rhea" id="RHEA-COMP:9663"/>
        <dbReference type="Rhea" id="RHEA-COMP:9680"/>
        <dbReference type="ChEBI" id="CHEBI:15378"/>
        <dbReference type="ChEBI" id="CHEBI:57501"/>
        <dbReference type="ChEBI" id="CHEBI:57783"/>
        <dbReference type="ChEBI" id="CHEBI:58349"/>
        <dbReference type="ChEBI" id="CHEBI:78442"/>
        <dbReference type="ChEBI" id="CHEBI:78520"/>
        <dbReference type="EC" id="1.2.1.70"/>
    </reaction>
</comment>
<evidence type="ECO:0000256" key="3">
    <source>
        <dbReference type="ARBA" id="ARBA00012970"/>
    </source>
</evidence>
<evidence type="ECO:0000256" key="2">
    <source>
        <dbReference type="ARBA" id="ARBA00005916"/>
    </source>
</evidence>
<evidence type="ECO:0000256" key="9">
    <source>
        <dbReference type="PIRSR" id="PIRSR000445-1"/>
    </source>
</evidence>
<dbReference type="OrthoDB" id="110209at2"/>
<dbReference type="InterPro" id="IPR015896">
    <property type="entry name" value="4pyrrol_synth_GluRdtase_dimer"/>
</dbReference>
<feature type="domain" description="Quinate/shikimate 5-dehydrogenase/glutamyl-tRNA reductase" evidence="15">
    <location>
        <begin position="175"/>
        <end position="309"/>
    </location>
</feature>
<dbReference type="FunFam" id="3.30.460.30:FF:000001">
    <property type="entry name" value="Glutamyl-tRNA reductase"/>
    <property type="match status" value="1"/>
</dbReference>
<comment type="pathway">
    <text evidence="1 8 13">Porphyrin-containing compound metabolism; protoporphyrin-IX biosynthesis; 5-aminolevulinate from L-glutamyl-tRNA(Glu): step 1/2.</text>
</comment>
<evidence type="ECO:0000259" key="15">
    <source>
        <dbReference type="Pfam" id="PF01488"/>
    </source>
</evidence>
<gene>
    <name evidence="8 17" type="primary">hemA</name>
    <name evidence="17" type="ORF">Pla8534_31260</name>
</gene>
<dbReference type="KEGG" id="lcre:Pla8534_31260"/>
<comment type="domain">
    <text evidence="8">Possesses an unusual extended V-shaped dimeric structure with each monomer consisting of three distinct domains arranged along a curved 'spinal' alpha-helix. The N-terminal catalytic domain specifically recognizes the glutamate moiety of the substrate. The second domain is the NADPH-binding domain, and the third C-terminal domain is responsible for dimerization.</text>
</comment>
<evidence type="ECO:0000256" key="4">
    <source>
        <dbReference type="ARBA" id="ARBA00022857"/>
    </source>
</evidence>
<evidence type="ECO:0000256" key="1">
    <source>
        <dbReference type="ARBA" id="ARBA00005059"/>
    </source>
</evidence>
<comment type="subunit">
    <text evidence="8">Homodimer.</text>
</comment>
<evidence type="ECO:0000313" key="17">
    <source>
        <dbReference type="EMBL" id="QDU95311.1"/>
    </source>
</evidence>
<evidence type="ECO:0000256" key="11">
    <source>
        <dbReference type="PIRSR" id="PIRSR000445-3"/>
    </source>
</evidence>
<organism evidence="17 18">
    <name type="scientific">Lignipirellula cremea</name>
    <dbReference type="NCBI Taxonomy" id="2528010"/>
    <lineage>
        <taxon>Bacteria</taxon>
        <taxon>Pseudomonadati</taxon>
        <taxon>Planctomycetota</taxon>
        <taxon>Planctomycetia</taxon>
        <taxon>Pirellulales</taxon>
        <taxon>Pirellulaceae</taxon>
        <taxon>Lignipirellula</taxon>
    </lineage>
</organism>
<evidence type="ECO:0000313" key="18">
    <source>
        <dbReference type="Proteomes" id="UP000317648"/>
    </source>
</evidence>
<proteinExistence type="inferred from homology"/>
<evidence type="ECO:0000256" key="7">
    <source>
        <dbReference type="ARBA" id="ARBA00047464"/>
    </source>
</evidence>
<evidence type="ECO:0000256" key="10">
    <source>
        <dbReference type="PIRSR" id="PIRSR000445-2"/>
    </source>
</evidence>
<dbReference type="UniPathway" id="UPA00251">
    <property type="reaction ID" value="UER00316"/>
</dbReference>
<feature type="binding site" evidence="8 10">
    <location>
        <begin position="49"/>
        <end position="52"/>
    </location>
    <ligand>
        <name>substrate</name>
    </ligand>
</feature>
<name>A0A518DTZ9_9BACT</name>
<dbReference type="Pfam" id="PF05201">
    <property type="entry name" value="GlutR_N"/>
    <property type="match status" value="1"/>
</dbReference>
<feature type="binding site" evidence="8 11">
    <location>
        <begin position="192"/>
        <end position="197"/>
    </location>
    <ligand>
        <name>NADP(+)</name>
        <dbReference type="ChEBI" id="CHEBI:58349"/>
    </ligand>
</feature>
<dbReference type="InterPro" id="IPR036291">
    <property type="entry name" value="NAD(P)-bd_dom_sf"/>
</dbReference>
<dbReference type="Pfam" id="PF00745">
    <property type="entry name" value="GlutR_dimer"/>
    <property type="match status" value="1"/>
</dbReference>
<feature type="domain" description="Tetrapyrrole biosynthesis glutamyl-tRNA reductase dimerisation" evidence="14">
    <location>
        <begin position="323"/>
        <end position="422"/>
    </location>
</feature>
<dbReference type="InterPro" id="IPR018214">
    <property type="entry name" value="GluRdtase_CS"/>
</dbReference>
<dbReference type="Pfam" id="PF01488">
    <property type="entry name" value="Shikimate_DH"/>
    <property type="match status" value="1"/>
</dbReference>
<keyword evidence="4 8" id="KW-0521">NADP</keyword>
<dbReference type="EC" id="1.2.1.70" evidence="3 8"/>
<evidence type="ECO:0000256" key="12">
    <source>
        <dbReference type="PIRSR" id="PIRSR000445-4"/>
    </source>
</evidence>
<comment type="miscellaneous">
    <text evidence="8">During catalysis, the active site Cys acts as a nucleophile attacking the alpha-carbonyl group of tRNA-bound glutamate with the formation of a thioester intermediate between enzyme and glutamate, and the concomitant release of tRNA(Glu). The thioester intermediate is finally reduced by direct hydride transfer from NADPH, to form the product GSA.</text>
</comment>
<dbReference type="GO" id="GO:0008883">
    <property type="term" value="F:glutamyl-tRNA reductase activity"/>
    <property type="evidence" value="ECO:0007669"/>
    <property type="project" value="UniProtKB-UniRule"/>
</dbReference>
<dbReference type="InterPro" id="IPR015895">
    <property type="entry name" value="4pyrrol_synth_GluRdtase_N"/>
</dbReference>
<feature type="binding site" evidence="8 10">
    <location>
        <position position="111"/>
    </location>
    <ligand>
        <name>substrate</name>
    </ligand>
</feature>
<dbReference type="Gene3D" id="3.30.460.30">
    <property type="entry name" value="Glutamyl-tRNA reductase, N-terminal domain"/>
    <property type="match status" value="1"/>
</dbReference>
<dbReference type="EMBL" id="CP036433">
    <property type="protein sequence ID" value="QDU95311.1"/>
    <property type="molecule type" value="Genomic_DNA"/>
</dbReference>
<dbReference type="GO" id="GO:0019353">
    <property type="term" value="P:protoporphyrinogen IX biosynthetic process from glutamate"/>
    <property type="evidence" value="ECO:0007669"/>
    <property type="project" value="TreeGrafter"/>
</dbReference>
<feature type="active site" description="Nucleophile" evidence="8 9">
    <location>
        <position position="50"/>
    </location>
</feature>
<dbReference type="PANTHER" id="PTHR43013:SF1">
    <property type="entry name" value="GLUTAMYL-TRNA REDUCTASE"/>
    <property type="match status" value="1"/>
</dbReference>